<evidence type="ECO:0000313" key="1">
    <source>
        <dbReference type="EMBL" id="QTA89955.1"/>
    </source>
</evidence>
<gene>
    <name evidence="1" type="ORF">dnm_060140</name>
</gene>
<keyword evidence="2" id="KW-1185">Reference proteome</keyword>
<reference evidence="1" key="1">
    <citation type="journal article" date="2021" name="Microb. Physiol.">
        <title>Proteogenomic Insights into the Physiology of Marine, Sulfate-Reducing, Filamentous Desulfonema limicola and Desulfonema magnum.</title>
        <authorList>
            <person name="Schnaars V."/>
            <person name="Wohlbrand L."/>
            <person name="Scheve S."/>
            <person name="Hinrichs C."/>
            <person name="Reinhardt R."/>
            <person name="Rabus R."/>
        </authorList>
    </citation>
    <scope>NUCLEOTIDE SEQUENCE</scope>
    <source>
        <strain evidence="1">4be13</strain>
    </source>
</reference>
<proteinExistence type="predicted"/>
<protein>
    <submittedName>
        <fullName evidence="1">Uncharacterized protein</fullName>
    </submittedName>
</protein>
<organism evidence="1 2">
    <name type="scientific">Desulfonema magnum</name>
    <dbReference type="NCBI Taxonomy" id="45655"/>
    <lineage>
        <taxon>Bacteria</taxon>
        <taxon>Pseudomonadati</taxon>
        <taxon>Thermodesulfobacteriota</taxon>
        <taxon>Desulfobacteria</taxon>
        <taxon>Desulfobacterales</taxon>
        <taxon>Desulfococcaceae</taxon>
        <taxon>Desulfonema</taxon>
    </lineage>
</organism>
<sequence length="39" mass="4564">MKLSVDRKPPEMLPGDWQIRRRCPGFANPGRISDEFSIY</sequence>
<dbReference type="AlphaFoldDB" id="A0A975GQJ0"/>
<dbReference type="EMBL" id="CP061800">
    <property type="protein sequence ID" value="QTA89955.1"/>
    <property type="molecule type" value="Genomic_DNA"/>
</dbReference>
<evidence type="ECO:0000313" key="2">
    <source>
        <dbReference type="Proteomes" id="UP000663722"/>
    </source>
</evidence>
<accession>A0A975GQJ0</accession>
<dbReference type="Proteomes" id="UP000663722">
    <property type="component" value="Chromosome"/>
</dbReference>
<dbReference type="KEGG" id="dmm:dnm_060140"/>
<name>A0A975GQJ0_9BACT</name>